<dbReference type="SUPFAM" id="SSF49899">
    <property type="entry name" value="Concanavalin A-like lectins/glucanases"/>
    <property type="match status" value="1"/>
</dbReference>
<sequence length="407" mass="46501">MKNILSKISVLTILLGVVGCQEKLDTVYGEHNASVYMNNSGALINIDKPDDVGHTIIEPRLSKLTKGNVQITVSAIDFFPEYNEQNGTEYKSLPYSEYELYEVNNPSNKSNNGTLNVTVKGGDYSSKIGVRVKPLNDEKYPASVRYAIPLRISSSSARILSNKDAIVSFNRPFKTSIVKILKGNNITVTFDESMKRTEEFTIQGHFMFLNWDFMTHDWNQSLINMNGAKGTSNWYYTRVNKDHFQVKDLDSDGEATHIKQEVKLKTWYQLSFVYKDNNLKVYVNGKLAKTFVRPSLFLDAGAHIAIGNRGRIDSRDYHIREVRVWTKALSESEINDGLYLPANPEKKELLVYLPLNKENKFKDLAKYKNKVSLWKDGSKEEVTEEQFGHEWLENVKFPAEGLEIQEP</sequence>
<proteinExistence type="predicted"/>
<dbReference type="InterPro" id="IPR013320">
    <property type="entry name" value="ConA-like_dom_sf"/>
</dbReference>
<keyword evidence="3" id="KW-1185">Reference proteome</keyword>
<protein>
    <recommendedName>
        <fullName evidence="1">BT-3987-like N-terminal domain-containing protein</fullName>
    </recommendedName>
</protein>
<evidence type="ECO:0000313" key="2">
    <source>
        <dbReference type="EMBL" id="GET44927.1"/>
    </source>
</evidence>
<dbReference type="OrthoDB" id="1037816at2"/>
<comment type="caution">
    <text evidence="2">The sequence shown here is derived from an EMBL/GenBank/DDBJ whole genome shotgun (WGS) entry which is preliminary data.</text>
</comment>
<gene>
    <name evidence="2" type="ORF">RCZ01_02290</name>
</gene>
<evidence type="ECO:0000259" key="1">
    <source>
        <dbReference type="Pfam" id="PF08522"/>
    </source>
</evidence>
<name>A0A5M4B6N9_9FLAO</name>
<organism evidence="2 3">
    <name type="scientific">Capnocytophaga felis</name>
    <dbReference type="NCBI Taxonomy" id="2267611"/>
    <lineage>
        <taxon>Bacteria</taxon>
        <taxon>Pseudomonadati</taxon>
        <taxon>Bacteroidota</taxon>
        <taxon>Flavobacteriia</taxon>
        <taxon>Flavobacteriales</taxon>
        <taxon>Flavobacteriaceae</taxon>
        <taxon>Capnocytophaga</taxon>
    </lineage>
</organism>
<dbReference type="InterPro" id="IPR013728">
    <property type="entry name" value="BT_3987-like_N"/>
</dbReference>
<dbReference type="PROSITE" id="PS51257">
    <property type="entry name" value="PROKAR_LIPOPROTEIN"/>
    <property type="match status" value="1"/>
</dbReference>
<accession>A0A5M4B6N9</accession>
<dbReference type="GO" id="GO:0005975">
    <property type="term" value="P:carbohydrate metabolic process"/>
    <property type="evidence" value="ECO:0007669"/>
    <property type="project" value="UniProtKB-ARBA"/>
</dbReference>
<reference evidence="3" key="1">
    <citation type="journal article" date="2020" name="Int. J. Syst. Evol. Microbiol.">
        <title>Capnocytophaga felis sp. nov. isolated from the feline oral cavity.</title>
        <authorList>
            <person name="Suzuki M."/>
            <person name="Umeda K."/>
            <person name="Kimura M."/>
            <person name="Imaoka K."/>
            <person name="Morikawa S."/>
            <person name="Maeda K."/>
        </authorList>
    </citation>
    <scope>NUCLEOTIDE SEQUENCE [LARGE SCALE GENOMIC DNA]</scope>
    <source>
        <strain evidence="3">KC07070</strain>
    </source>
</reference>
<dbReference type="Pfam" id="PF08522">
    <property type="entry name" value="BT_3987-like_N"/>
    <property type="match status" value="1"/>
</dbReference>
<evidence type="ECO:0000313" key="3">
    <source>
        <dbReference type="Proteomes" id="UP000398217"/>
    </source>
</evidence>
<feature type="domain" description="BT-3987-like N-terminal" evidence="1">
    <location>
        <begin position="35"/>
        <end position="157"/>
    </location>
</feature>
<dbReference type="AlphaFoldDB" id="A0A5M4B6N9"/>
<dbReference type="Gene3D" id="2.60.40.1740">
    <property type="entry name" value="hypothetical protein (bacova_03559)"/>
    <property type="match status" value="1"/>
</dbReference>
<dbReference type="GO" id="GO:0004553">
    <property type="term" value="F:hydrolase activity, hydrolyzing O-glycosyl compounds"/>
    <property type="evidence" value="ECO:0007669"/>
    <property type="project" value="UniProtKB-ARBA"/>
</dbReference>
<dbReference type="Pfam" id="PF13385">
    <property type="entry name" value="Laminin_G_3"/>
    <property type="match status" value="1"/>
</dbReference>
<dbReference type="Proteomes" id="UP000398217">
    <property type="component" value="Unassembled WGS sequence"/>
</dbReference>
<dbReference type="Gene3D" id="2.60.120.200">
    <property type="match status" value="1"/>
</dbReference>
<dbReference type="RefSeq" id="WP_155283628.1">
    <property type="nucleotide sequence ID" value="NZ_BLBC01000004.1"/>
</dbReference>
<dbReference type="EMBL" id="BLBC01000004">
    <property type="protein sequence ID" value="GET44927.1"/>
    <property type="molecule type" value="Genomic_DNA"/>
</dbReference>